<keyword evidence="3 5" id="KW-0456">Lyase</keyword>
<dbReference type="GO" id="GO:0004795">
    <property type="term" value="F:threonine synthase activity"/>
    <property type="evidence" value="ECO:0007669"/>
    <property type="project" value="UniProtKB-EC"/>
</dbReference>
<comment type="cofactor">
    <cofactor evidence="1">
        <name>pyridoxal 5'-phosphate</name>
        <dbReference type="ChEBI" id="CHEBI:597326"/>
    </cofactor>
</comment>
<reference evidence="5 6" key="1">
    <citation type="submission" date="2017-03" db="EMBL/GenBank/DDBJ databases">
        <authorList>
            <person name="Afonso C.L."/>
            <person name="Miller P.J."/>
            <person name="Scott M.A."/>
            <person name="Spackman E."/>
            <person name="Goraichik I."/>
            <person name="Dimitrov K.M."/>
            <person name="Suarez D.L."/>
            <person name="Swayne D.E."/>
        </authorList>
    </citation>
    <scope>NUCLEOTIDE SEQUENCE [LARGE SCALE GENOMIC DNA]</scope>
    <source>
        <strain evidence="5 6">CECT 7745</strain>
    </source>
</reference>
<dbReference type="InterPro" id="IPR050147">
    <property type="entry name" value="Ser/Thr_Dehydratase"/>
</dbReference>
<dbReference type="InterPro" id="IPR001926">
    <property type="entry name" value="TrpB-like_PALP"/>
</dbReference>
<evidence type="ECO:0000313" key="6">
    <source>
        <dbReference type="Proteomes" id="UP000193224"/>
    </source>
</evidence>
<protein>
    <submittedName>
        <fullName evidence="5">Threonine synthase</fullName>
        <ecNumber evidence="5">4.2.3.1</ecNumber>
    </submittedName>
</protein>
<dbReference type="InterPro" id="IPR036052">
    <property type="entry name" value="TrpB-like_PALP_sf"/>
</dbReference>
<proteinExistence type="predicted"/>
<dbReference type="EMBL" id="FWXB01000014">
    <property type="protein sequence ID" value="SMC13558.1"/>
    <property type="molecule type" value="Genomic_DNA"/>
</dbReference>
<dbReference type="Proteomes" id="UP000193224">
    <property type="component" value="Unassembled WGS sequence"/>
</dbReference>
<sequence>MNKPTFIDPKTSTVYALDEKIWRSPDGNPLMMAPLPGIRREDIDTNTRSLWRYRAAFPTKIETPVTMGEGCTPMHESSFDGVPCSFKLEWFSPTGSFKDRGTSVMLSMLKEMGIKEVLEDSSGNGGASVAGYGAAAGMKVKVFVPASTSAAKVAQITAYGAEIVRVPGPREATEEAAIEMASEIFYASHNWHPFFLQGTKTIGYEIWEDLGFKVPDNIVIPASAGSNVLGIYLAFKELIASGEADRLPKIFVSQPANCAPLHAAFQAGANDHVLEGFGKTVAEGTAIKRPLRIKEMLQALRESDGGTVAVEEDEIISASQRLAQQGLYVEPTTAHAAAGLSKLHNHGLIKETDETVVILTGSGLKATSFYAELLNGDT</sequence>
<dbReference type="CDD" id="cd01563">
    <property type="entry name" value="Thr-synth_1"/>
    <property type="match status" value="1"/>
</dbReference>
<dbReference type="Gene3D" id="3.40.50.1100">
    <property type="match status" value="2"/>
</dbReference>
<dbReference type="PANTHER" id="PTHR48078">
    <property type="entry name" value="THREONINE DEHYDRATASE, MITOCHONDRIAL-RELATED"/>
    <property type="match status" value="1"/>
</dbReference>
<evidence type="ECO:0000256" key="3">
    <source>
        <dbReference type="ARBA" id="ARBA00023239"/>
    </source>
</evidence>
<feature type="domain" description="Tryptophan synthase beta chain-like PALP" evidence="4">
    <location>
        <begin position="65"/>
        <end position="361"/>
    </location>
</feature>
<dbReference type="GO" id="GO:0006567">
    <property type="term" value="P:L-threonine catabolic process"/>
    <property type="evidence" value="ECO:0007669"/>
    <property type="project" value="TreeGrafter"/>
</dbReference>
<evidence type="ECO:0000256" key="1">
    <source>
        <dbReference type="ARBA" id="ARBA00001933"/>
    </source>
</evidence>
<keyword evidence="2" id="KW-0663">Pyridoxal phosphate</keyword>
<name>A0A1X7BVA4_9RHOB</name>
<dbReference type="AlphaFoldDB" id="A0A1X7BVA4"/>
<evidence type="ECO:0000256" key="2">
    <source>
        <dbReference type="ARBA" id="ARBA00022898"/>
    </source>
</evidence>
<dbReference type="PANTHER" id="PTHR48078:SF6">
    <property type="entry name" value="L-THREONINE DEHYDRATASE CATABOLIC TDCB"/>
    <property type="match status" value="1"/>
</dbReference>
<evidence type="ECO:0000259" key="4">
    <source>
        <dbReference type="Pfam" id="PF00291"/>
    </source>
</evidence>
<dbReference type="FunFam" id="3.40.50.1100:FF:000055">
    <property type="entry name" value="Threonine synthase"/>
    <property type="match status" value="1"/>
</dbReference>
<organism evidence="5 6">
    <name type="scientific">Roseovarius aestuarii</name>
    <dbReference type="NCBI Taxonomy" id="475083"/>
    <lineage>
        <taxon>Bacteria</taxon>
        <taxon>Pseudomonadati</taxon>
        <taxon>Pseudomonadota</taxon>
        <taxon>Alphaproteobacteria</taxon>
        <taxon>Rhodobacterales</taxon>
        <taxon>Roseobacteraceae</taxon>
        <taxon>Roseovarius</taxon>
    </lineage>
</organism>
<dbReference type="GO" id="GO:0003941">
    <property type="term" value="F:L-serine ammonia-lyase activity"/>
    <property type="evidence" value="ECO:0007669"/>
    <property type="project" value="TreeGrafter"/>
</dbReference>
<dbReference type="SUPFAM" id="SSF53686">
    <property type="entry name" value="Tryptophan synthase beta subunit-like PLP-dependent enzymes"/>
    <property type="match status" value="1"/>
</dbReference>
<dbReference type="GO" id="GO:0009097">
    <property type="term" value="P:isoleucine biosynthetic process"/>
    <property type="evidence" value="ECO:0007669"/>
    <property type="project" value="TreeGrafter"/>
</dbReference>
<dbReference type="OrthoDB" id="9778118at2"/>
<evidence type="ECO:0000313" key="5">
    <source>
        <dbReference type="EMBL" id="SMC13558.1"/>
    </source>
</evidence>
<dbReference type="EC" id="4.2.3.1" evidence="5"/>
<keyword evidence="6" id="KW-1185">Reference proteome</keyword>
<dbReference type="Pfam" id="PF00291">
    <property type="entry name" value="PALP"/>
    <property type="match status" value="1"/>
</dbReference>
<dbReference type="RefSeq" id="WP_085801491.1">
    <property type="nucleotide sequence ID" value="NZ_FWXB01000014.1"/>
</dbReference>
<accession>A0A1X7BVA4</accession>
<dbReference type="GO" id="GO:0004794">
    <property type="term" value="F:threonine deaminase activity"/>
    <property type="evidence" value="ECO:0007669"/>
    <property type="project" value="TreeGrafter"/>
</dbReference>
<gene>
    <name evidence="5" type="primary">thrC_2</name>
    <name evidence="5" type="ORF">ROA7745_03409</name>
</gene>
<dbReference type="GO" id="GO:0006565">
    <property type="term" value="P:L-serine catabolic process"/>
    <property type="evidence" value="ECO:0007669"/>
    <property type="project" value="TreeGrafter"/>
</dbReference>